<comment type="similarity">
    <text evidence="2 8">Belongs to the 4-toluene sulfonate uptake permease (TSUP) (TC 2.A.102) family.</text>
</comment>
<dbReference type="KEGG" id="cyj:Cyan7822_0645"/>
<evidence type="ECO:0000256" key="4">
    <source>
        <dbReference type="ARBA" id="ARBA00022475"/>
    </source>
</evidence>
<dbReference type="eggNOG" id="COG0730">
    <property type="taxonomic scope" value="Bacteria"/>
</dbReference>
<protein>
    <recommendedName>
        <fullName evidence="8">Probable membrane transporter protein</fullName>
    </recommendedName>
</protein>
<dbReference type="Pfam" id="PF01925">
    <property type="entry name" value="TauE"/>
    <property type="match status" value="1"/>
</dbReference>
<dbReference type="PANTHER" id="PTHR30269">
    <property type="entry name" value="TRANSMEMBRANE PROTEIN YFCA"/>
    <property type="match status" value="1"/>
</dbReference>
<feature type="transmembrane region" description="Helical" evidence="8">
    <location>
        <begin position="220"/>
        <end position="237"/>
    </location>
</feature>
<evidence type="ECO:0000256" key="7">
    <source>
        <dbReference type="ARBA" id="ARBA00023136"/>
    </source>
</evidence>
<feature type="transmembrane region" description="Helical" evidence="8">
    <location>
        <begin position="28"/>
        <end position="51"/>
    </location>
</feature>
<sequence>MILIWLCLASILGWFVSTLAGGGSSLILIPLVGMMLGTAAIPPVITIGCIFGNGERSLAYRDRINWQVIRWELPGALIGSILGVFTLTTLKLEWLTILIAIFLIFSGINYIFKKETASFKVKAWYFFPAGFVFAFISGILGGTGPLLAPFYINYGLKKEELLATQAMTRTVIHIVKVIAYGVFGLLELPYFSYGVLLGLAAFPGNWLGHLVLQKISERRFRQLVISFIIFSGLLLLWQQRKILSDYQYF</sequence>
<evidence type="ECO:0000256" key="3">
    <source>
        <dbReference type="ARBA" id="ARBA00022448"/>
    </source>
</evidence>
<dbReference type="PANTHER" id="PTHR30269:SF37">
    <property type="entry name" value="MEMBRANE TRANSPORTER PROTEIN"/>
    <property type="match status" value="1"/>
</dbReference>
<dbReference type="EMBL" id="CP002198">
    <property type="protein sequence ID" value="ADN12681.1"/>
    <property type="molecule type" value="Genomic_DNA"/>
</dbReference>
<evidence type="ECO:0000256" key="6">
    <source>
        <dbReference type="ARBA" id="ARBA00022989"/>
    </source>
</evidence>
<feature type="transmembrane region" description="Helical" evidence="8">
    <location>
        <begin position="71"/>
        <end position="88"/>
    </location>
</feature>
<keyword evidence="10" id="KW-1185">Reference proteome</keyword>
<dbReference type="STRING" id="497965.Cyan7822_0645"/>
<accession>E0UAE0</accession>
<feature type="transmembrane region" description="Helical" evidence="8">
    <location>
        <begin position="190"/>
        <end position="208"/>
    </location>
</feature>
<dbReference type="AlphaFoldDB" id="E0UAE0"/>
<dbReference type="GO" id="GO:0005886">
    <property type="term" value="C:plasma membrane"/>
    <property type="evidence" value="ECO:0007669"/>
    <property type="project" value="UniProtKB-SubCell"/>
</dbReference>
<comment type="subcellular location">
    <subcellularLocation>
        <location evidence="1 8">Cell membrane</location>
        <topology evidence="1 8">Multi-pass membrane protein</topology>
    </subcellularLocation>
</comment>
<evidence type="ECO:0000256" key="1">
    <source>
        <dbReference type="ARBA" id="ARBA00004651"/>
    </source>
</evidence>
<dbReference type="Proteomes" id="UP000008206">
    <property type="component" value="Chromosome"/>
</dbReference>
<dbReference type="RefSeq" id="WP_013320791.1">
    <property type="nucleotide sequence ID" value="NC_014501.1"/>
</dbReference>
<keyword evidence="4 8" id="KW-1003">Cell membrane</keyword>
<evidence type="ECO:0000256" key="8">
    <source>
        <dbReference type="RuleBase" id="RU363041"/>
    </source>
</evidence>
<keyword evidence="3" id="KW-0813">Transport</keyword>
<name>E0UAE0_GLOV7</name>
<proteinExistence type="inferred from homology"/>
<keyword evidence="6 8" id="KW-1133">Transmembrane helix</keyword>
<evidence type="ECO:0000313" key="9">
    <source>
        <dbReference type="EMBL" id="ADN12681.1"/>
    </source>
</evidence>
<keyword evidence="5 8" id="KW-0812">Transmembrane</keyword>
<organism evidence="9 10">
    <name type="scientific">Gloeothece verrucosa (strain PCC 7822)</name>
    <name type="common">Cyanothece sp. (strain PCC 7822)</name>
    <dbReference type="NCBI Taxonomy" id="497965"/>
    <lineage>
        <taxon>Bacteria</taxon>
        <taxon>Bacillati</taxon>
        <taxon>Cyanobacteriota</taxon>
        <taxon>Cyanophyceae</taxon>
        <taxon>Oscillatoriophycideae</taxon>
        <taxon>Chroococcales</taxon>
        <taxon>Aphanothecaceae</taxon>
        <taxon>Gloeothece</taxon>
        <taxon>Gloeothece verrucosa</taxon>
    </lineage>
</organism>
<feature type="transmembrane region" description="Helical" evidence="8">
    <location>
        <begin position="124"/>
        <end position="152"/>
    </location>
</feature>
<evidence type="ECO:0000313" key="10">
    <source>
        <dbReference type="Proteomes" id="UP000008206"/>
    </source>
</evidence>
<dbReference type="InterPro" id="IPR002781">
    <property type="entry name" value="TM_pro_TauE-like"/>
</dbReference>
<dbReference type="HOGENOM" id="CLU_054750_4_0_3"/>
<reference evidence="10" key="1">
    <citation type="journal article" date="2011" name="MBio">
        <title>Novel metabolic attributes of the genus Cyanothece, comprising a group of unicellular nitrogen-fixing Cyanobacteria.</title>
        <authorList>
            <person name="Bandyopadhyay A."/>
            <person name="Elvitigala T."/>
            <person name="Welsh E."/>
            <person name="Stockel J."/>
            <person name="Liberton M."/>
            <person name="Min H."/>
            <person name="Sherman L.A."/>
            <person name="Pakrasi H.B."/>
        </authorList>
    </citation>
    <scope>NUCLEOTIDE SEQUENCE [LARGE SCALE GENOMIC DNA]</scope>
    <source>
        <strain evidence="10">PCC 7822</strain>
    </source>
</reference>
<gene>
    <name evidence="9" type="ordered locus">Cyan7822_0645</name>
</gene>
<evidence type="ECO:0000256" key="5">
    <source>
        <dbReference type="ARBA" id="ARBA00022692"/>
    </source>
</evidence>
<evidence type="ECO:0000256" key="2">
    <source>
        <dbReference type="ARBA" id="ARBA00009142"/>
    </source>
</evidence>
<dbReference type="InterPro" id="IPR052017">
    <property type="entry name" value="TSUP"/>
</dbReference>
<dbReference type="OrthoDB" id="8421744at2"/>
<keyword evidence="7 8" id="KW-0472">Membrane</keyword>
<feature type="transmembrane region" description="Helical" evidence="8">
    <location>
        <begin position="94"/>
        <end position="112"/>
    </location>
</feature>